<feature type="compositionally biased region" description="Acidic residues" evidence="1">
    <location>
        <begin position="685"/>
        <end position="704"/>
    </location>
</feature>
<name>A2EDV3_TRIV3</name>
<evidence type="ECO:0000256" key="1">
    <source>
        <dbReference type="SAM" id="MobiDB-lite"/>
    </source>
</evidence>
<organism evidence="2 3">
    <name type="scientific">Trichomonas vaginalis (strain ATCC PRA-98 / G3)</name>
    <dbReference type="NCBI Taxonomy" id="412133"/>
    <lineage>
        <taxon>Eukaryota</taxon>
        <taxon>Metamonada</taxon>
        <taxon>Parabasalia</taxon>
        <taxon>Trichomonadida</taxon>
        <taxon>Trichomonadidae</taxon>
        <taxon>Trichomonas</taxon>
    </lineage>
</organism>
<dbReference type="VEuPathDB" id="TrichDB:TVAGG3_0948490"/>
<evidence type="ECO:0000313" key="3">
    <source>
        <dbReference type="Proteomes" id="UP000001542"/>
    </source>
</evidence>
<reference evidence="2" key="2">
    <citation type="journal article" date="2007" name="Science">
        <title>Draft genome sequence of the sexually transmitted pathogen Trichomonas vaginalis.</title>
        <authorList>
            <person name="Carlton J.M."/>
            <person name="Hirt R.P."/>
            <person name="Silva J.C."/>
            <person name="Delcher A.L."/>
            <person name="Schatz M."/>
            <person name="Zhao Q."/>
            <person name="Wortman J.R."/>
            <person name="Bidwell S.L."/>
            <person name="Alsmark U.C.M."/>
            <person name="Besteiro S."/>
            <person name="Sicheritz-Ponten T."/>
            <person name="Noel C.J."/>
            <person name="Dacks J.B."/>
            <person name="Foster P.G."/>
            <person name="Simillion C."/>
            <person name="Van de Peer Y."/>
            <person name="Miranda-Saavedra D."/>
            <person name="Barton G.J."/>
            <person name="Westrop G.D."/>
            <person name="Mueller S."/>
            <person name="Dessi D."/>
            <person name="Fiori P.L."/>
            <person name="Ren Q."/>
            <person name="Paulsen I."/>
            <person name="Zhang H."/>
            <person name="Bastida-Corcuera F.D."/>
            <person name="Simoes-Barbosa A."/>
            <person name="Brown M.T."/>
            <person name="Hayes R.D."/>
            <person name="Mukherjee M."/>
            <person name="Okumura C.Y."/>
            <person name="Schneider R."/>
            <person name="Smith A.J."/>
            <person name="Vanacova S."/>
            <person name="Villalvazo M."/>
            <person name="Haas B.J."/>
            <person name="Pertea M."/>
            <person name="Feldblyum T.V."/>
            <person name="Utterback T.R."/>
            <person name="Shu C.L."/>
            <person name="Osoegawa K."/>
            <person name="de Jong P.J."/>
            <person name="Hrdy I."/>
            <person name="Horvathova L."/>
            <person name="Zubacova Z."/>
            <person name="Dolezal P."/>
            <person name="Malik S.B."/>
            <person name="Logsdon J.M. Jr."/>
            <person name="Henze K."/>
            <person name="Gupta A."/>
            <person name="Wang C.C."/>
            <person name="Dunne R.L."/>
            <person name="Upcroft J.A."/>
            <person name="Upcroft P."/>
            <person name="White O."/>
            <person name="Salzberg S.L."/>
            <person name="Tang P."/>
            <person name="Chiu C.-H."/>
            <person name="Lee Y.-S."/>
            <person name="Embley T.M."/>
            <person name="Coombs G.H."/>
            <person name="Mottram J.C."/>
            <person name="Tachezy J."/>
            <person name="Fraser-Liggett C.M."/>
            <person name="Johnson P.J."/>
        </authorList>
    </citation>
    <scope>NUCLEOTIDE SEQUENCE [LARGE SCALE GENOMIC DNA]</scope>
    <source>
        <strain evidence="2">G3</strain>
    </source>
</reference>
<dbReference type="VEuPathDB" id="TrichDB:TVAG_363840"/>
<dbReference type="RefSeq" id="XP_001321392.1">
    <property type="nucleotide sequence ID" value="XM_001321357.1"/>
</dbReference>
<dbReference type="EMBL" id="DS113363">
    <property type="protein sequence ID" value="EAY09169.1"/>
    <property type="molecule type" value="Genomic_DNA"/>
</dbReference>
<accession>A2EDV3</accession>
<feature type="region of interest" description="Disordered" evidence="1">
    <location>
        <begin position="683"/>
        <end position="707"/>
    </location>
</feature>
<dbReference type="Proteomes" id="UP000001542">
    <property type="component" value="Unassembled WGS sequence"/>
</dbReference>
<dbReference type="AlphaFoldDB" id="A2EDV3"/>
<dbReference type="InParanoid" id="A2EDV3"/>
<evidence type="ECO:0000313" key="2">
    <source>
        <dbReference type="EMBL" id="EAY09169.1"/>
    </source>
</evidence>
<protein>
    <submittedName>
        <fullName evidence="2">Uncharacterized protein</fullName>
    </submittedName>
</protein>
<sequence length="987" mass="114678">MFDGFQDLIKNIWSAVRSNSDTSQYEYDIQKLFTSFVVNENSNVSAEKFPTGAIPDVENIVTSTNSTKRIRLCLILILYKVYIEIKSESTSNKILNILKRSVQISFKENKVINIFVLISTKYYENPLYLAKYLAFIQMLNQCSLFKPQFPKVRSINVNIEFNGVIKSISIFDKWGPDQIKQLAKDLFGIKGEVKIDSNCQIQKNQIIKITATSNDDFSTSPKIPVVCQHKDEKRIISTITGTSIKTLISIINHSFSKIISSPCRYYVHGNKTFDISTKSDVNELSLQRGDVIEITKLINFDDDSNMYNLYKKLFAIADGEDPKLAALAKDIYKKLPVNPIWKSQLYDVQSLTFTFKDRPISEQEFILEQIMNEEMLRNNFCNYRGYDRVVDLYLRKGKLTNQIRQFLECGNFVYYKLQDVLFNLYQEKEFPLAGKLLKIAHEGNDIVRHYLPDPDRIKIIIKNLGKNEQSNFISTFSDYKNEMAYFKEVCGESQNDSFNDQFLASQFQEFVSSEDAKQFFQGIISKKSYSKLEMLCLDNRNVALTYIDNIVLPLFTNSDQKAVNSGQKIFSSLVDGLRDQDTIISVLQGISRFISNSARSKQNLYKEDPNAETDFFLKFPIETIFRHISDKKFLNQKTYNALIDILSTYHENYQKFDGNSLSISNCLIEFPKELIFPEDFHNVEEEPEEEEEDPYDSFNDDSDDDDKKSEVNLLDKAMISVAYCNNYMKALISSIVVKIRRNTNKIENFKKLHFVRNGLLDAVLHNENRNFIEQAEMIDDKSFQKIVQVFKMDISSEENQKKVFEICSKLGCDSSMSKNDLPFLIIKCLSMKEKDDNNDELIINVFKSVFNNIPVPTKSNNISEAEILCVNIVKSYINEWFESKSLENIVIKTAYLYRCIHDLQKKCVERFTDQIVNYIAETILSDNTENRDQTQRYFERFALTIKLSFEIKQENRQKYAPLLMKISEHITNERHRDNFKGILPKIE</sequence>
<keyword evidence="3" id="KW-1185">Reference proteome</keyword>
<gene>
    <name evidence="2" type="ORF">TVAG_363840</name>
</gene>
<dbReference type="KEGG" id="tva:4767085"/>
<proteinExistence type="predicted"/>
<reference evidence="2" key="1">
    <citation type="submission" date="2006-10" db="EMBL/GenBank/DDBJ databases">
        <authorList>
            <person name="Amadeo P."/>
            <person name="Zhao Q."/>
            <person name="Wortman J."/>
            <person name="Fraser-Liggett C."/>
            <person name="Carlton J."/>
        </authorList>
    </citation>
    <scope>NUCLEOTIDE SEQUENCE</scope>
    <source>
        <strain evidence="2">G3</strain>
    </source>
</reference>